<reference evidence="2 3" key="1">
    <citation type="journal article" date="2015" name="Nature">
        <title>rRNA introns, odd ribosomes, and small enigmatic genomes across a large radiation of phyla.</title>
        <authorList>
            <person name="Brown C.T."/>
            <person name="Hug L.A."/>
            <person name="Thomas B.C."/>
            <person name="Sharon I."/>
            <person name="Castelle C.J."/>
            <person name="Singh A."/>
            <person name="Wilkins M.J."/>
            <person name="Williams K.H."/>
            <person name="Banfield J.F."/>
        </authorList>
    </citation>
    <scope>NUCLEOTIDE SEQUENCE [LARGE SCALE GENOMIC DNA]</scope>
</reference>
<organism evidence="2 3">
    <name type="scientific">Candidatus Azambacteria bacterium GW2011_GWF2_46_32</name>
    <dbReference type="NCBI Taxonomy" id="1618628"/>
    <lineage>
        <taxon>Bacteria</taxon>
        <taxon>Candidatus Azamiibacteriota</taxon>
    </lineage>
</organism>
<comment type="caution">
    <text evidence="2">The sequence shown here is derived from an EMBL/GenBank/DDBJ whole genome shotgun (WGS) entry which is preliminary data.</text>
</comment>
<feature type="non-terminal residue" evidence="2">
    <location>
        <position position="266"/>
    </location>
</feature>
<evidence type="ECO:0000313" key="2">
    <source>
        <dbReference type="EMBL" id="KKU36402.1"/>
    </source>
</evidence>
<gene>
    <name evidence="2" type="ORF">UX51_C0049G0001</name>
</gene>
<protein>
    <submittedName>
        <fullName evidence="2">Uncharacterized protein</fullName>
    </submittedName>
</protein>
<evidence type="ECO:0000256" key="1">
    <source>
        <dbReference type="SAM" id="MobiDB-lite"/>
    </source>
</evidence>
<evidence type="ECO:0000313" key="3">
    <source>
        <dbReference type="Proteomes" id="UP000034856"/>
    </source>
</evidence>
<feature type="compositionally biased region" description="Basic residues" evidence="1">
    <location>
        <begin position="8"/>
        <end position="17"/>
    </location>
</feature>
<proteinExistence type="predicted"/>
<dbReference type="Proteomes" id="UP000034856">
    <property type="component" value="Unassembled WGS sequence"/>
</dbReference>
<accession>A0A0G1PV00</accession>
<feature type="region of interest" description="Disordered" evidence="1">
    <location>
        <begin position="1"/>
        <end position="29"/>
    </location>
</feature>
<dbReference type="AlphaFoldDB" id="A0A0G1PV00"/>
<dbReference type="EMBL" id="LCMM01000049">
    <property type="protein sequence ID" value="KKU36402.1"/>
    <property type="molecule type" value="Genomic_DNA"/>
</dbReference>
<sequence>MGNLRQQHLQHKLRQRRHRDDGDVSGNVEDNLVRLHNNSTTFNETSIRFRAQSPANENAHADFGFKATGSEVGYFFFKAPYSSTERMVVNTAGNVGIGTTSPGYKLEVVANTGNWASRIYNTFGNGGSGLLVRTDASDTSLGFGVYGTGYNFVVRNDGNVGIGTTSPERKLDVEGGIRVGSGNSIKFDRTNNDYNWLAYNDAANNFRIDNYDDAGSLYRQVLFMTDPGNVGIGTTSPGAKLDVNGDTIFRGTTHTLMRAATNNYNI</sequence>
<name>A0A0G1PV00_9BACT</name>